<dbReference type="UniPathway" id="UPA00219"/>
<evidence type="ECO:0000256" key="4">
    <source>
        <dbReference type="ARBA" id="ARBA00022984"/>
    </source>
</evidence>
<dbReference type="Pfam" id="PF03734">
    <property type="entry name" value="YkuD"/>
    <property type="match status" value="1"/>
</dbReference>
<evidence type="ECO:0000256" key="2">
    <source>
        <dbReference type="ARBA" id="ARBA00022679"/>
    </source>
</evidence>
<dbReference type="PANTHER" id="PTHR30582">
    <property type="entry name" value="L,D-TRANSPEPTIDASE"/>
    <property type="match status" value="1"/>
</dbReference>
<organism evidence="10 11">
    <name type="scientific">Periweissella fabalis</name>
    <dbReference type="NCBI Taxonomy" id="1070421"/>
    <lineage>
        <taxon>Bacteria</taxon>
        <taxon>Bacillati</taxon>
        <taxon>Bacillota</taxon>
        <taxon>Bacilli</taxon>
        <taxon>Lactobacillales</taxon>
        <taxon>Lactobacillaceae</taxon>
        <taxon>Periweissella</taxon>
    </lineage>
</organism>
<dbReference type="Proteomes" id="UP000549765">
    <property type="component" value="Unassembled WGS sequence"/>
</dbReference>
<accession>A0A7X6N4M2</accession>
<reference evidence="10 11" key="1">
    <citation type="submission" date="2020-04" db="EMBL/GenBank/DDBJ databases">
        <title>MicrobeNet Type strains.</title>
        <authorList>
            <person name="Nicholson A.C."/>
        </authorList>
    </citation>
    <scope>NUCLEOTIDE SEQUENCE [LARGE SCALE GENOMIC DNA]</scope>
    <source>
        <strain evidence="10 11">CCUG 61472</strain>
    </source>
</reference>
<sequence>MKFKKTLLGLGALIVLIGGGFAATKAFAKNDTASADAAKSSQPKTTATTNKKAAAKPVEVSNMRKPIDWRLSSETIPYPNVAEHPNMWIHVSLKEQRVYLMDGDKVLYTMYASTGETAKGWGTPKGTFYIQAERGHYFYAPNVKEGAYDWVSFKGHGLYLFHSVPVDKAGNVIQEAADAQGKSESSHGCVHLTMADSKWFYQNIKFNTKVVID</sequence>
<evidence type="ECO:0000256" key="7">
    <source>
        <dbReference type="SAM" id="MobiDB-lite"/>
    </source>
</evidence>
<keyword evidence="11" id="KW-1185">Reference proteome</keyword>
<dbReference type="InterPro" id="IPR005490">
    <property type="entry name" value="LD_TPept_cat_dom"/>
</dbReference>
<keyword evidence="5 6" id="KW-0961">Cell wall biogenesis/degradation</keyword>
<comment type="pathway">
    <text evidence="1 6">Cell wall biogenesis; peptidoglycan biosynthesis.</text>
</comment>
<keyword evidence="8" id="KW-0732">Signal</keyword>
<dbReference type="GO" id="GO:0071972">
    <property type="term" value="F:peptidoglycan L,D-transpeptidase activity"/>
    <property type="evidence" value="ECO:0007669"/>
    <property type="project" value="TreeGrafter"/>
</dbReference>
<gene>
    <name evidence="10" type="ORF">HF964_03040</name>
</gene>
<evidence type="ECO:0000256" key="1">
    <source>
        <dbReference type="ARBA" id="ARBA00004752"/>
    </source>
</evidence>
<dbReference type="CDD" id="cd16913">
    <property type="entry name" value="YkuD_like"/>
    <property type="match status" value="1"/>
</dbReference>
<dbReference type="GO" id="GO:0005576">
    <property type="term" value="C:extracellular region"/>
    <property type="evidence" value="ECO:0007669"/>
    <property type="project" value="TreeGrafter"/>
</dbReference>
<protein>
    <submittedName>
        <fullName evidence="10">L,D-transpeptidase</fullName>
    </submittedName>
</protein>
<dbReference type="GO" id="GO:0016740">
    <property type="term" value="F:transferase activity"/>
    <property type="evidence" value="ECO:0007669"/>
    <property type="project" value="UniProtKB-KW"/>
</dbReference>
<evidence type="ECO:0000313" key="10">
    <source>
        <dbReference type="EMBL" id="NKZ23783.1"/>
    </source>
</evidence>
<evidence type="ECO:0000259" key="9">
    <source>
        <dbReference type="PROSITE" id="PS52029"/>
    </source>
</evidence>
<keyword evidence="2" id="KW-0808">Transferase</keyword>
<dbReference type="AlphaFoldDB" id="A0A7X6N4M2"/>
<dbReference type="PROSITE" id="PS52029">
    <property type="entry name" value="LD_TPASE"/>
    <property type="match status" value="1"/>
</dbReference>
<name>A0A7X6N4M2_9LACO</name>
<evidence type="ECO:0000256" key="8">
    <source>
        <dbReference type="SAM" id="SignalP"/>
    </source>
</evidence>
<keyword evidence="3 6" id="KW-0133">Cell shape</keyword>
<dbReference type="RefSeq" id="WP_168721584.1">
    <property type="nucleotide sequence ID" value="NZ_JAAXPN010000002.1"/>
</dbReference>
<dbReference type="PANTHER" id="PTHR30582:SF2">
    <property type="entry name" value="L,D-TRANSPEPTIDASE YCIB-RELATED"/>
    <property type="match status" value="1"/>
</dbReference>
<feature type="chain" id="PRO_5039578476" evidence="8">
    <location>
        <begin position="23"/>
        <end position="213"/>
    </location>
</feature>
<dbReference type="Gene3D" id="2.40.440.10">
    <property type="entry name" value="L,D-transpeptidase catalytic domain-like"/>
    <property type="match status" value="1"/>
</dbReference>
<comment type="caution">
    <text evidence="10">The sequence shown here is derived from an EMBL/GenBank/DDBJ whole genome shotgun (WGS) entry which is preliminary data.</text>
</comment>
<dbReference type="EMBL" id="JAAXPN010000002">
    <property type="protein sequence ID" value="NKZ23783.1"/>
    <property type="molecule type" value="Genomic_DNA"/>
</dbReference>
<evidence type="ECO:0000313" key="11">
    <source>
        <dbReference type="Proteomes" id="UP000549765"/>
    </source>
</evidence>
<evidence type="ECO:0000256" key="6">
    <source>
        <dbReference type="PROSITE-ProRule" id="PRU01373"/>
    </source>
</evidence>
<feature type="active site" description="Nucleophile" evidence="6">
    <location>
        <position position="189"/>
    </location>
</feature>
<feature type="region of interest" description="Disordered" evidence="7">
    <location>
        <begin position="33"/>
        <end position="57"/>
    </location>
</feature>
<proteinExistence type="predicted"/>
<feature type="active site" description="Proton donor/acceptor" evidence="6">
    <location>
        <position position="162"/>
    </location>
</feature>
<feature type="domain" description="L,D-TPase catalytic" evidence="9">
    <location>
        <begin position="87"/>
        <end position="213"/>
    </location>
</feature>
<dbReference type="GO" id="GO:0071555">
    <property type="term" value="P:cell wall organization"/>
    <property type="evidence" value="ECO:0007669"/>
    <property type="project" value="UniProtKB-UniRule"/>
</dbReference>
<dbReference type="InterPro" id="IPR050979">
    <property type="entry name" value="LD-transpeptidase"/>
</dbReference>
<evidence type="ECO:0000256" key="5">
    <source>
        <dbReference type="ARBA" id="ARBA00023316"/>
    </source>
</evidence>
<feature type="signal peptide" evidence="8">
    <location>
        <begin position="1"/>
        <end position="22"/>
    </location>
</feature>
<dbReference type="SUPFAM" id="SSF141523">
    <property type="entry name" value="L,D-transpeptidase catalytic domain-like"/>
    <property type="match status" value="1"/>
</dbReference>
<dbReference type="InterPro" id="IPR038063">
    <property type="entry name" value="Transpep_catalytic_dom"/>
</dbReference>
<keyword evidence="4 6" id="KW-0573">Peptidoglycan synthesis</keyword>
<evidence type="ECO:0000256" key="3">
    <source>
        <dbReference type="ARBA" id="ARBA00022960"/>
    </source>
</evidence>
<dbReference type="GO" id="GO:0018104">
    <property type="term" value="P:peptidoglycan-protein cross-linking"/>
    <property type="evidence" value="ECO:0007669"/>
    <property type="project" value="TreeGrafter"/>
</dbReference>
<feature type="compositionally biased region" description="Low complexity" evidence="7">
    <location>
        <begin position="44"/>
        <end position="56"/>
    </location>
</feature>
<dbReference type="GO" id="GO:0008360">
    <property type="term" value="P:regulation of cell shape"/>
    <property type="evidence" value="ECO:0007669"/>
    <property type="project" value="UniProtKB-UniRule"/>
</dbReference>